<proteinExistence type="predicted"/>
<organism evidence="1 2">
    <name type="scientific">Pseudarthrobacter polychromogenes</name>
    <dbReference type="NCBI Taxonomy" id="1676"/>
    <lineage>
        <taxon>Bacteria</taxon>
        <taxon>Bacillati</taxon>
        <taxon>Actinomycetota</taxon>
        <taxon>Actinomycetes</taxon>
        <taxon>Micrococcales</taxon>
        <taxon>Micrococcaceae</taxon>
        <taxon>Pseudarthrobacter</taxon>
    </lineage>
</organism>
<keyword evidence="2" id="KW-1185">Reference proteome</keyword>
<gene>
    <name evidence="1" type="ORF">GCM10011577_37670</name>
</gene>
<protein>
    <submittedName>
        <fullName evidence="1">Uncharacterized protein</fullName>
    </submittedName>
</protein>
<dbReference type="EMBL" id="BMKU01000017">
    <property type="protein sequence ID" value="GGH09362.1"/>
    <property type="molecule type" value="Genomic_DNA"/>
</dbReference>
<sequence length="109" mass="11931">MDVREDVRAGVVQDFVAAFEALEVFLERQVPALQHGAHGAVGNDDAVVHGVQKLLRAGRAGNGLNIKHKTRHLNRLRVGAGTLRCVSVCYGGVERQRWHALRPTADDDD</sequence>
<accession>A0ABQ1Y147</accession>
<dbReference type="Proteomes" id="UP000596938">
    <property type="component" value="Unassembled WGS sequence"/>
</dbReference>
<name>A0ABQ1Y147_9MICC</name>
<evidence type="ECO:0000313" key="2">
    <source>
        <dbReference type="Proteomes" id="UP000596938"/>
    </source>
</evidence>
<reference evidence="2" key="1">
    <citation type="journal article" date="2019" name="Int. J. Syst. Evol. Microbiol.">
        <title>The Global Catalogue of Microorganisms (GCM) 10K type strain sequencing project: providing services to taxonomists for standard genome sequencing and annotation.</title>
        <authorList>
            <consortium name="The Broad Institute Genomics Platform"/>
            <consortium name="The Broad Institute Genome Sequencing Center for Infectious Disease"/>
            <person name="Wu L."/>
            <person name="Ma J."/>
        </authorList>
    </citation>
    <scope>NUCLEOTIDE SEQUENCE [LARGE SCALE GENOMIC DNA]</scope>
    <source>
        <strain evidence="2">CGMCC 1.1927</strain>
    </source>
</reference>
<comment type="caution">
    <text evidence="1">The sequence shown here is derived from an EMBL/GenBank/DDBJ whole genome shotgun (WGS) entry which is preliminary data.</text>
</comment>
<evidence type="ECO:0000313" key="1">
    <source>
        <dbReference type="EMBL" id="GGH09362.1"/>
    </source>
</evidence>